<feature type="transmembrane region" description="Helical" evidence="1">
    <location>
        <begin position="319"/>
        <end position="339"/>
    </location>
</feature>
<feature type="transmembrane region" description="Helical" evidence="1">
    <location>
        <begin position="107"/>
        <end position="127"/>
    </location>
</feature>
<evidence type="ECO:0008006" key="4">
    <source>
        <dbReference type="Google" id="ProtNLM"/>
    </source>
</evidence>
<keyword evidence="1" id="KW-1133">Transmembrane helix</keyword>
<evidence type="ECO:0000313" key="3">
    <source>
        <dbReference type="Proteomes" id="UP000254331"/>
    </source>
</evidence>
<proteinExistence type="predicted"/>
<keyword evidence="1" id="KW-0812">Transmembrane</keyword>
<dbReference type="EMBL" id="UGTW01000001">
    <property type="protein sequence ID" value="SUC15503.1"/>
    <property type="molecule type" value="Genomic_DNA"/>
</dbReference>
<accession>A0A379F856</accession>
<protein>
    <recommendedName>
        <fullName evidence="4">RING-type E3 ubiquitin transferase</fullName>
    </recommendedName>
</protein>
<reference evidence="2 3" key="1">
    <citation type="submission" date="2018-06" db="EMBL/GenBank/DDBJ databases">
        <authorList>
            <consortium name="Pathogen Informatics"/>
            <person name="Doyle S."/>
        </authorList>
    </citation>
    <scope>NUCLEOTIDE SEQUENCE [LARGE SCALE GENOMIC DNA]</scope>
    <source>
        <strain evidence="2 3">NCTC10376</strain>
    </source>
</reference>
<evidence type="ECO:0000313" key="2">
    <source>
        <dbReference type="EMBL" id="SUC15503.1"/>
    </source>
</evidence>
<evidence type="ECO:0000256" key="1">
    <source>
        <dbReference type="SAM" id="Phobius"/>
    </source>
</evidence>
<dbReference type="Proteomes" id="UP000254331">
    <property type="component" value="Unassembled WGS sequence"/>
</dbReference>
<dbReference type="AlphaFoldDB" id="A0A379F856"/>
<feature type="transmembrane region" description="Helical" evidence="1">
    <location>
        <begin position="133"/>
        <end position="150"/>
    </location>
</feature>
<keyword evidence="1" id="KW-0472">Membrane</keyword>
<feature type="transmembrane region" description="Helical" evidence="1">
    <location>
        <begin position="63"/>
        <end position="86"/>
    </location>
</feature>
<dbReference type="RefSeq" id="WP_115370487.1">
    <property type="nucleotide sequence ID" value="NZ_JBEETJ010000002.1"/>
</dbReference>
<gene>
    <name evidence="2" type="ORF">NCTC10376_01347</name>
</gene>
<sequence>MLIYFFIGCAVGALIYFLRSKRTQKKKNNLGIVPFLGIAFATGNYLFFSRENGLYPSGEDSVVNLISCIAFVVILIFSYGISNHIGNIGEKAIKNYHQLQMEGESKFSALVNTIFISLLLLCLSFGFFIDHRLFFLSFVLMFVYQVVKRTPEKRFLRFQKILATSKIRSLAIGLVEIEGKITAGKKLISRLGKKECYGYFYYEYDVSKDKEGKKSYHQSFCEKKINNFTMTDDTGSIQVLAADNPLVHLGIEPHQDLEYNNKRFKEYILGSDTTYLLIGNAESINGEVVITRKEPHYLLGLSPQDYVARWNKARPFRRNSTVIVIIALFVIFSVLVIPMDYQNGILTLYFNNTFSW</sequence>
<feature type="transmembrane region" description="Helical" evidence="1">
    <location>
        <begin position="29"/>
        <end position="48"/>
    </location>
</feature>
<name>A0A379F856_PROVU</name>
<organism evidence="2 3">
    <name type="scientific">Proteus vulgaris</name>
    <dbReference type="NCBI Taxonomy" id="585"/>
    <lineage>
        <taxon>Bacteria</taxon>
        <taxon>Pseudomonadati</taxon>
        <taxon>Pseudomonadota</taxon>
        <taxon>Gammaproteobacteria</taxon>
        <taxon>Enterobacterales</taxon>
        <taxon>Morganellaceae</taxon>
        <taxon>Proteus</taxon>
    </lineage>
</organism>